<dbReference type="RefSeq" id="WP_011585475.1">
    <property type="nucleotide sequence ID" value="NC_008255.1"/>
</dbReference>
<dbReference type="Pfam" id="PF00881">
    <property type="entry name" value="Nitroreductase"/>
    <property type="match status" value="2"/>
</dbReference>
<dbReference type="PANTHER" id="PTHR43673:SF10">
    <property type="entry name" value="NADH DEHYDROGENASE_NAD(P)H NITROREDUCTASE XCC3605-RELATED"/>
    <property type="match status" value="1"/>
</dbReference>
<dbReference type="Gene3D" id="3.40.109.10">
    <property type="entry name" value="NADH Oxidase"/>
    <property type="match status" value="1"/>
</dbReference>
<dbReference type="SUPFAM" id="SSF55469">
    <property type="entry name" value="FMN-dependent nitroreductase-like"/>
    <property type="match status" value="1"/>
</dbReference>
<dbReference type="InterPro" id="IPR029479">
    <property type="entry name" value="Nitroreductase"/>
</dbReference>
<protein>
    <submittedName>
        <fullName evidence="4">Nitroreductase family protein</fullName>
        <ecNumber evidence="4">1.6.6.-</ecNumber>
    </submittedName>
</protein>
<name>A0A6N4SSG2_CYTH3</name>
<evidence type="ECO:0000256" key="1">
    <source>
        <dbReference type="ARBA" id="ARBA00007118"/>
    </source>
</evidence>
<keyword evidence="2 4" id="KW-0560">Oxidoreductase</keyword>
<proteinExistence type="inferred from homology"/>
<organism evidence="4 5">
    <name type="scientific">Cytophaga hutchinsonii (strain ATCC 33406 / DSM 1761 / CIP 103989 / NBRC 15051 / NCIMB 9469 / D465)</name>
    <dbReference type="NCBI Taxonomy" id="269798"/>
    <lineage>
        <taxon>Bacteria</taxon>
        <taxon>Pseudomonadati</taxon>
        <taxon>Bacteroidota</taxon>
        <taxon>Cytophagia</taxon>
        <taxon>Cytophagales</taxon>
        <taxon>Cytophagaceae</taxon>
        <taxon>Cytophaga</taxon>
    </lineage>
</organism>
<dbReference type="InterPro" id="IPR000415">
    <property type="entry name" value="Nitroreductase-like"/>
</dbReference>
<accession>A0A6N4SSG2</accession>
<sequence>MIKHAITQSPVLDLIKERWSARSFSHKEVTKDAVHTILEAASWAPSANNEQPWEFQYALRGTPGFDTIWNCLMPGNQPWNKQAAGFIVTIARKTLSANGNPNANAEHDTGIATGFLVLQASSMGIYTHPMGGVDKVKLSAELNITEDEKLLCVISFGYLDVAEKLEEPFKGRELTARTRKPLVEFVKAV</sequence>
<dbReference type="AlphaFoldDB" id="A0A6N4SSG2"/>
<evidence type="ECO:0000313" key="5">
    <source>
        <dbReference type="Proteomes" id="UP000001822"/>
    </source>
</evidence>
<gene>
    <name evidence="4" type="primary">nfsA</name>
    <name evidence="4" type="ordered locus">CHU_2095</name>
</gene>
<dbReference type="GO" id="GO:0016491">
    <property type="term" value="F:oxidoreductase activity"/>
    <property type="evidence" value="ECO:0007669"/>
    <property type="project" value="UniProtKB-KW"/>
</dbReference>
<evidence type="ECO:0000313" key="4">
    <source>
        <dbReference type="EMBL" id="ABG59358.1"/>
    </source>
</evidence>
<evidence type="ECO:0000256" key="2">
    <source>
        <dbReference type="ARBA" id="ARBA00023002"/>
    </source>
</evidence>
<feature type="domain" description="Nitroreductase" evidence="3">
    <location>
        <begin position="82"/>
        <end position="158"/>
    </location>
</feature>
<dbReference type="EC" id="1.6.6.-" evidence="4"/>
<feature type="domain" description="Nitroreductase" evidence="3">
    <location>
        <begin position="15"/>
        <end position="55"/>
    </location>
</feature>
<dbReference type="KEGG" id="chu:CHU_2095"/>
<dbReference type="EMBL" id="CP000383">
    <property type="protein sequence ID" value="ABG59358.1"/>
    <property type="molecule type" value="Genomic_DNA"/>
</dbReference>
<dbReference type="OrthoDB" id="9809288at2"/>
<dbReference type="Proteomes" id="UP000001822">
    <property type="component" value="Chromosome"/>
</dbReference>
<comment type="similarity">
    <text evidence="1">Belongs to the nitroreductase family.</text>
</comment>
<evidence type="ECO:0000259" key="3">
    <source>
        <dbReference type="Pfam" id="PF00881"/>
    </source>
</evidence>
<reference evidence="4 5" key="1">
    <citation type="journal article" date="2007" name="Appl. Environ. Microbiol.">
        <title>Genome sequence of the cellulolytic gliding bacterium Cytophaga hutchinsonii.</title>
        <authorList>
            <person name="Xie G."/>
            <person name="Bruce D.C."/>
            <person name="Challacombe J.F."/>
            <person name="Chertkov O."/>
            <person name="Detter J.C."/>
            <person name="Gilna P."/>
            <person name="Han C.S."/>
            <person name="Lucas S."/>
            <person name="Misra M."/>
            <person name="Myers G.L."/>
            <person name="Richardson P."/>
            <person name="Tapia R."/>
            <person name="Thayer N."/>
            <person name="Thompson L.S."/>
            <person name="Brettin T.S."/>
            <person name="Henrissat B."/>
            <person name="Wilson D.B."/>
            <person name="McBride M.J."/>
        </authorList>
    </citation>
    <scope>NUCLEOTIDE SEQUENCE [LARGE SCALE GENOMIC DNA]</scope>
    <source>
        <strain evidence="5">ATCC 33406 / DSM 1761 / CIP 103989 / NBRC 15051 / NCIMB 9469 / D465</strain>
    </source>
</reference>
<dbReference type="PANTHER" id="PTHR43673">
    <property type="entry name" value="NAD(P)H NITROREDUCTASE YDGI-RELATED"/>
    <property type="match status" value="1"/>
</dbReference>
<keyword evidence="5" id="KW-1185">Reference proteome</keyword>
<dbReference type="CDD" id="cd02138">
    <property type="entry name" value="TdsD-like"/>
    <property type="match status" value="1"/>
</dbReference>